<dbReference type="OrthoDB" id="9774451at2"/>
<evidence type="ECO:0000259" key="5">
    <source>
        <dbReference type="SMART" id="SM00079"/>
    </source>
</evidence>
<feature type="chain" id="PRO_5038611235" evidence="3">
    <location>
        <begin position="21"/>
        <end position="296"/>
    </location>
</feature>
<feature type="compositionally biased region" description="Polar residues" evidence="2">
    <location>
        <begin position="28"/>
        <end position="47"/>
    </location>
</feature>
<sequence>MKKKLYLLSTVLILMGILTACGNKTANNKAANSETANNKTENNSTIESMEVTPTEITGENVDRIKEKGTIVLGTAAEYPPYEWHVIDGGKDDIVGVDIEIAKVVAEKLGVKLEIKDMQFDGLLAALKADEIDFVIAGMVITEERKEAADFSEPYFEQGQDIVIRKEDADKYKSLDDLKGKKIGTQLASTQQFYAEENFDSEIVSIPDNNNMIMELKNGTLDAVFITNYPAQQFTNRNEELMIVELDIPNEDGSGIAVKKGNSDLVEVMNEVVKEMKEKNIIESWFDSYMKLSEESN</sequence>
<evidence type="ECO:0000256" key="2">
    <source>
        <dbReference type="SAM" id="MobiDB-lite"/>
    </source>
</evidence>
<evidence type="ECO:0000256" key="3">
    <source>
        <dbReference type="SAM" id="SignalP"/>
    </source>
</evidence>
<name>A0A1M5T8J1_9FIRM</name>
<dbReference type="PROSITE" id="PS51257">
    <property type="entry name" value="PROKAR_LIPOPROTEIN"/>
    <property type="match status" value="1"/>
</dbReference>
<feature type="signal peptide" evidence="3">
    <location>
        <begin position="1"/>
        <end position="20"/>
    </location>
</feature>
<dbReference type="AlphaFoldDB" id="A0A1M5T8J1"/>
<dbReference type="PANTHER" id="PTHR35936">
    <property type="entry name" value="MEMBRANE-BOUND LYTIC MUREIN TRANSGLYCOSYLASE F"/>
    <property type="match status" value="1"/>
</dbReference>
<feature type="domain" description="Ionotropic glutamate receptor C-terminal" evidence="5">
    <location>
        <begin position="69"/>
        <end position="287"/>
    </location>
</feature>
<dbReference type="PANTHER" id="PTHR35936:SF17">
    <property type="entry name" value="ARGININE-BINDING EXTRACELLULAR PROTEIN ARTP"/>
    <property type="match status" value="1"/>
</dbReference>
<dbReference type="EMBL" id="FQXI01000010">
    <property type="protein sequence ID" value="SHH46930.1"/>
    <property type="molecule type" value="Genomic_DNA"/>
</dbReference>
<organism evidence="6 7">
    <name type="scientific">Anaerosphaera aminiphila DSM 21120</name>
    <dbReference type="NCBI Taxonomy" id="1120995"/>
    <lineage>
        <taxon>Bacteria</taxon>
        <taxon>Bacillati</taxon>
        <taxon>Bacillota</taxon>
        <taxon>Tissierellia</taxon>
        <taxon>Tissierellales</taxon>
        <taxon>Peptoniphilaceae</taxon>
        <taxon>Anaerosphaera</taxon>
    </lineage>
</organism>
<feature type="domain" description="Solute-binding protein family 3/N-terminal" evidence="4">
    <location>
        <begin position="69"/>
        <end position="288"/>
    </location>
</feature>
<evidence type="ECO:0000313" key="7">
    <source>
        <dbReference type="Proteomes" id="UP000184032"/>
    </source>
</evidence>
<keyword evidence="7" id="KW-1185">Reference proteome</keyword>
<accession>A0A1M5T8J1</accession>
<reference evidence="6 7" key="1">
    <citation type="submission" date="2016-11" db="EMBL/GenBank/DDBJ databases">
        <authorList>
            <person name="Jaros S."/>
            <person name="Januszkiewicz K."/>
            <person name="Wedrychowicz H."/>
        </authorList>
    </citation>
    <scope>NUCLEOTIDE SEQUENCE [LARGE SCALE GENOMIC DNA]</scope>
    <source>
        <strain evidence="6 7">DSM 21120</strain>
    </source>
</reference>
<evidence type="ECO:0000256" key="1">
    <source>
        <dbReference type="ARBA" id="ARBA00022729"/>
    </source>
</evidence>
<dbReference type="Pfam" id="PF00497">
    <property type="entry name" value="SBP_bac_3"/>
    <property type="match status" value="1"/>
</dbReference>
<dbReference type="Gene3D" id="3.40.190.10">
    <property type="entry name" value="Periplasmic binding protein-like II"/>
    <property type="match status" value="2"/>
</dbReference>
<dbReference type="SMART" id="SM00062">
    <property type="entry name" value="PBPb"/>
    <property type="match status" value="1"/>
</dbReference>
<dbReference type="GO" id="GO:0015276">
    <property type="term" value="F:ligand-gated monoatomic ion channel activity"/>
    <property type="evidence" value="ECO:0007669"/>
    <property type="project" value="InterPro"/>
</dbReference>
<keyword evidence="1 3" id="KW-0732">Signal</keyword>
<dbReference type="Proteomes" id="UP000184032">
    <property type="component" value="Unassembled WGS sequence"/>
</dbReference>
<dbReference type="RefSeq" id="WP_073184987.1">
    <property type="nucleotide sequence ID" value="NZ_FQXI01000010.1"/>
</dbReference>
<dbReference type="InterPro" id="IPR001638">
    <property type="entry name" value="Solute-binding_3/MltF_N"/>
</dbReference>
<evidence type="ECO:0000313" key="6">
    <source>
        <dbReference type="EMBL" id="SHH46930.1"/>
    </source>
</evidence>
<dbReference type="InterPro" id="IPR001320">
    <property type="entry name" value="Iontro_rcpt_C"/>
</dbReference>
<proteinExistence type="predicted"/>
<dbReference type="SUPFAM" id="SSF53850">
    <property type="entry name" value="Periplasmic binding protein-like II"/>
    <property type="match status" value="1"/>
</dbReference>
<dbReference type="STRING" id="1120995.SAMN02745245_01388"/>
<gene>
    <name evidence="6" type="ORF">SAMN02745245_01388</name>
</gene>
<dbReference type="GO" id="GO:0016020">
    <property type="term" value="C:membrane"/>
    <property type="evidence" value="ECO:0007669"/>
    <property type="project" value="InterPro"/>
</dbReference>
<evidence type="ECO:0000259" key="4">
    <source>
        <dbReference type="SMART" id="SM00062"/>
    </source>
</evidence>
<feature type="region of interest" description="Disordered" evidence="2">
    <location>
        <begin position="28"/>
        <end position="55"/>
    </location>
</feature>
<dbReference type="SMART" id="SM00079">
    <property type="entry name" value="PBPe"/>
    <property type="match status" value="1"/>
</dbReference>
<protein>
    <submittedName>
        <fullName evidence="6">Polar amino acid transport system substrate-binding protein</fullName>
    </submittedName>
</protein>